<evidence type="ECO:0000313" key="1">
    <source>
        <dbReference type="EMBL" id="KAK2150403.1"/>
    </source>
</evidence>
<dbReference type="AlphaFoldDB" id="A0AAD9JCX7"/>
<keyword evidence="2" id="KW-1185">Reference proteome</keyword>
<name>A0AAD9JCX7_9ANNE</name>
<evidence type="ECO:0000313" key="2">
    <source>
        <dbReference type="Proteomes" id="UP001208570"/>
    </source>
</evidence>
<sequence>MFTRRHDNGIEQWRNFRSTLYGWELAGRLCVESDSIQVWTYLLVDLFVDLFRPYSGYLVLDAIPELAIPMIVPCDRIREVTGFDEFLGAFRRVLITEVQLA</sequence>
<comment type="caution">
    <text evidence="1">The sequence shown here is derived from an EMBL/GenBank/DDBJ whole genome shotgun (WGS) entry which is preliminary data.</text>
</comment>
<protein>
    <submittedName>
        <fullName evidence="1">Uncharacterized protein</fullName>
    </submittedName>
</protein>
<gene>
    <name evidence="1" type="ORF">LSH36_406g01054</name>
</gene>
<accession>A0AAD9JCX7</accession>
<dbReference type="Proteomes" id="UP001208570">
    <property type="component" value="Unassembled WGS sequence"/>
</dbReference>
<dbReference type="EMBL" id="JAODUP010000406">
    <property type="protein sequence ID" value="KAK2150403.1"/>
    <property type="molecule type" value="Genomic_DNA"/>
</dbReference>
<organism evidence="1 2">
    <name type="scientific">Paralvinella palmiformis</name>
    <dbReference type="NCBI Taxonomy" id="53620"/>
    <lineage>
        <taxon>Eukaryota</taxon>
        <taxon>Metazoa</taxon>
        <taxon>Spiralia</taxon>
        <taxon>Lophotrochozoa</taxon>
        <taxon>Annelida</taxon>
        <taxon>Polychaeta</taxon>
        <taxon>Sedentaria</taxon>
        <taxon>Canalipalpata</taxon>
        <taxon>Terebellida</taxon>
        <taxon>Terebelliformia</taxon>
        <taxon>Alvinellidae</taxon>
        <taxon>Paralvinella</taxon>
    </lineage>
</organism>
<proteinExistence type="predicted"/>
<reference evidence="1" key="1">
    <citation type="journal article" date="2023" name="Mol. Biol. Evol.">
        <title>Third-Generation Sequencing Reveals the Adaptive Role of the Epigenome in Three Deep-Sea Polychaetes.</title>
        <authorList>
            <person name="Perez M."/>
            <person name="Aroh O."/>
            <person name="Sun Y."/>
            <person name="Lan Y."/>
            <person name="Juniper S.K."/>
            <person name="Young C.R."/>
            <person name="Angers B."/>
            <person name="Qian P.Y."/>
        </authorList>
    </citation>
    <scope>NUCLEOTIDE SEQUENCE</scope>
    <source>
        <strain evidence="1">P08H-3</strain>
    </source>
</reference>